<proteinExistence type="predicted"/>
<gene>
    <name evidence="1" type="ORF">G6F64_013425</name>
</gene>
<dbReference type="AlphaFoldDB" id="A0A9P6WVK7"/>
<name>A0A9P6WVK7_RHIOR</name>
<accession>A0A9P6WVK7</accession>
<protein>
    <submittedName>
        <fullName evidence="1">Uncharacterized protein</fullName>
    </submittedName>
</protein>
<dbReference type="Proteomes" id="UP000716291">
    <property type="component" value="Unassembled WGS sequence"/>
</dbReference>
<dbReference type="OrthoDB" id="2286042at2759"/>
<organism evidence="1 2">
    <name type="scientific">Rhizopus oryzae</name>
    <name type="common">Mucormycosis agent</name>
    <name type="synonym">Rhizopus arrhizus var. delemar</name>
    <dbReference type="NCBI Taxonomy" id="64495"/>
    <lineage>
        <taxon>Eukaryota</taxon>
        <taxon>Fungi</taxon>
        <taxon>Fungi incertae sedis</taxon>
        <taxon>Mucoromycota</taxon>
        <taxon>Mucoromycotina</taxon>
        <taxon>Mucoromycetes</taxon>
        <taxon>Mucorales</taxon>
        <taxon>Mucorineae</taxon>
        <taxon>Rhizopodaceae</taxon>
        <taxon>Rhizopus</taxon>
    </lineage>
</organism>
<evidence type="ECO:0000313" key="1">
    <source>
        <dbReference type="EMBL" id="KAG1294482.1"/>
    </source>
</evidence>
<reference evidence="1" key="1">
    <citation type="journal article" date="2020" name="Microb. Genom.">
        <title>Genetic diversity of clinical and environmental Mucorales isolates obtained from an investigation of mucormycosis cases among solid organ transplant recipients.</title>
        <authorList>
            <person name="Nguyen M.H."/>
            <person name="Kaul D."/>
            <person name="Muto C."/>
            <person name="Cheng S.J."/>
            <person name="Richter R.A."/>
            <person name="Bruno V.M."/>
            <person name="Liu G."/>
            <person name="Beyhan S."/>
            <person name="Sundermann A.J."/>
            <person name="Mounaud S."/>
            <person name="Pasculle A.W."/>
            <person name="Nierman W.C."/>
            <person name="Driscoll E."/>
            <person name="Cumbie R."/>
            <person name="Clancy C.J."/>
            <person name="Dupont C.L."/>
        </authorList>
    </citation>
    <scope>NUCLEOTIDE SEQUENCE</scope>
    <source>
        <strain evidence="1">GL11</strain>
    </source>
</reference>
<evidence type="ECO:0000313" key="2">
    <source>
        <dbReference type="Proteomes" id="UP000716291"/>
    </source>
</evidence>
<comment type="caution">
    <text evidence="1">The sequence shown here is derived from an EMBL/GenBank/DDBJ whole genome shotgun (WGS) entry which is preliminary data.</text>
</comment>
<dbReference type="EMBL" id="JAANQT010005471">
    <property type="protein sequence ID" value="KAG1294482.1"/>
    <property type="molecule type" value="Genomic_DNA"/>
</dbReference>
<keyword evidence="2" id="KW-1185">Reference proteome</keyword>
<sequence length="178" mass="20767">MFAGDVYSYKRYVAKSVEVSSVEDLEEIPQLTTEMQIVQFLNYAFVPVASIEDSAYEEKDISMKHVLGIANLYTEMMVDKTVQSFSTWCKKKDILMLNAPFTRKRRVVNGEISNNRIRRIYVLKEYLGGIVKGIVDFIPNYQKHIKSLKEQRFSIIGYARKSPGNEEERRESNSFKKW</sequence>